<organism evidence="2">
    <name type="scientific">bioreactor metagenome</name>
    <dbReference type="NCBI Taxonomy" id="1076179"/>
    <lineage>
        <taxon>unclassified sequences</taxon>
        <taxon>metagenomes</taxon>
        <taxon>ecological metagenomes</taxon>
    </lineage>
</organism>
<proteinExistence type="predicted"/>
<dbReference type="AlphaFoldDB" id="A0A645F6E0"/>
<evidence type="ECO:0000313" key="2">
    <source>
        <dbReference type="EMBL" id="MPN09440.1"/>
    </source>
</evidence>
<feature type="transmembrane region" description="Helical" evidence="1">
    <location>
        <begin position="50"/>
        <end position="72"/>
    </location>
</feature>
<gene>
    <name evidence="2" type="ORF">SDC9_156730</name>
</gene>
<feature type="transmembrane region" description="Helical" evidence="1">
    <location>
        <begin position="20"/>
        <end position="38"/>
    </location>
</feature>
<keyword evidence="1" id="KW-1133">Transmembrane helix</keyword>
<protein>
    <submittedName>
        <fullName evidence="2">Uncharacterized protein</fullName>
    </submittedName>
</protein>
<comment type="caution">
    <text evidence="2">The sequence shown here is derived from an EMBL/GenBank/DDBJ whole genome shotgun (WGS) entry which is preliminary data.</text>
</comment>
<feature type="transmembrane region" description="Helical" evidence="1">
    <location>
        <begin position="166"/>
        <end position="184"/>
    </location>
</feature>
<reference evidence="2" key="1">
    <citation type="submission" date="2019-08" db="EMBL/GenBank/DDBJ databases">
        <authorList>
            <person name="Kucharzyk K."/>
            <person name="Murdoch R.W."/>
            <person name="Higgins S."/>
            <person name="Loffler F."/>
        </authorList>
    </citation>
    <scope>NUCLEOTIDE SEQUENCE</scope>
</reference>
<keyword evidence="1" id="KW-0812">Transmembrane</keyword>
<sequence length="287" mass="32107">MFTQSEDHSKQFEREKVRLGMWFGFAAGLAFVLTLWVVDGIRLASAHAVFPWAKLALGILPTLILCTFAGWASSKLENALFSMLVWLATGTLLCLLASHIPFEGMDRFYKWFNPELAWRTAFPFNTGVSSRFDVVLVICVAISAIGGVFFKMLVENAHSAAAKAGTIFPLVIWIVVFVSLASPIDYMLQMPLREPVVAINNLVEKRIDTFTNPLDKEDFRKSRLAALNGLDDLITAPRHLMLSRYDSYLIMTNVSINFGGVWVDCTVFANTETEPPAQQPVFCKEIE</sequence>
<accession>A0A645F6E0</accession>
<dbReference type="EMBL" id="VSSQ01055546">
    <property type="protein sequence ID" value="MPN09440.1"/>
    <property type="molecule type" value="Genomic_DNA"/>
</dbReference>
<keyword evidence="1" id="KW-0472">Membrane</keyword>
<evidence type="ECO:0000256" key="1">
    <source>
        <dbReference type="SAM" id="Phobius"/>
    </source>
</evidence>
<feature type="transmembrane region" description="Helical" evidence="1">
    <location>
        <begin position="134"/>
        <end position="154"/>
    </location>
</feature>
<feature type="transmembrane region" description="Helical" evidence="1">
    <location>
        <begin position="79"/>
        <end position="102"/>
    </location>
</feature>
<name>A0A645F6E0_9ZZZZ</name>